<keyword evidence="3" id="KW-1185">Reference proteome</keyword>
<reference evidence="2" key="2">
    <citation type="submission" date="2020-08" db="EMBL/GenBank/DDBJ databases">
        <title>Draft Genome Sequence of Cumin Blight Pathogen Alternaria burnsii.</title>
        <authorList>
            <person name="Feng Z."/>
        </authorList>
    </citation>
    <scope>NUCLEOTIDE SEQUENCE</scope>
    <source>
        <strain evidence="2">CBS107.38</strain>
    </source>
</reference>
<dbReference type="RefSeq" id="XP_038785365.1">
    <property type="nucleotide sequence ID" value="XM_038931893.1"/>
</dbReference>
<feature type="compositionally biased region" description="Pro residues" evidence="1">
    <location>
        <begin position="12"/>
        <end position="27"/>
    </location>
</feature>
<dbReference type="AlphaFoldDB" id="A0A8H7ECW1"/>
<evidence type="ECO:0000313" key="2">
    <source>
        <dbReference type="EMBL" id="KAF7675083.1"/>
    </source>
</evidence>
<dbReference type="GeneID" id="62205071"/>
<protein>
    <submittedName>
        <fullName evidence="2">Uncharacterized protein</fullName>
    </submittedName>
</protein>
<comment type="caution">
    <text evidence="2">The sequence shown here is derived from an EMBL/GenBank/DDBJ whole genome shotgun (WGS) entry which is preliminary data.</text>
</comment>
<dbReference type="EMBL" id="JAAABM010000009">
    <property type="protein sequence ID" value="KAF7675083.1"/>
    <property type="molecule type" value="Genomic_DNA"/>
</dbReference>
<reference evidence="2" key="1">
    <citation type="submission" date="2020-01" db="EMBL/GenBank/DDBJ databases">
        <authorList>
            <person name="Feng Z.H.Z."/>
        </authorList>
    </citation>
    <scope>NUCLEOTIDE SEQUENCE</scope>
    <source>
        <strain evidence="2">CBS107.38</strain>
    </source>
</reference>
<gene>
    <name evidence="2" type="ORF">GT037_006846</name>
</gene>
<accession>A0A8H7ECW1</accession>
<proteinExistence type="predicted"/>
<name>A0A8H7ECW1_9PLEO</name>
<dbReference type="Proteomes" id="UP000596902">
    <property type="component" value="Unassembled WGS sequence"/>
</dbReference>
<evidence type="ECO:0000256" key="1">
    <source>
        <dbReference type="SAM" id="MobiDB-lite"/>
    </source>
</evidence>
<feature type="compositionally biased region" description="Basic and acidic residues" evidence="1">
    <location>
        <begin position="53"/>
        <end position="66"/>
    </location>
</feature>
<organism evidence="2 3">
    <name type="scientific">Alternaria burnsii</name>
    <dbReference type="NCBI Taxonomy" id="1187904"/>
    <lineage>
        <taxon>Eukaryota</taxon>
        <taxon>Fungi</taxon>
        <taxon>Dikarya</taxon>
        <taxon>Ascomycota</taxon>
        <taxon>Pezizomycotina</taxon>
        <taxon>Dothideomycetes</taxon>
        <taxon>Pleosporomycetidae</taxon>
        <taxon>Pleosporales</taxon>
        <taxon>Pleosporineae</taxon>
        <taxon>Pleosporaceae</taxon>
        <taxon>Alternaria</taxon>
        <taxon>Alternaria sect. Alternaria</taxon>
    </lineage>
</organism>
<sequence>MSYPAPQQPGYYGPPPQQGYGQYPPPQQQTAATAASPLLQVCDNDNGGSLGKESGKRDDHTLTTFP</sequence>
<feature type="region of interest" description="Disordered" evidence="1">
    <location>
        <begin position="1"/>
        <end position="66"/>
    </location>
</feature>
<evidence type="ECO:0000313" key="3">
    <source>
        <dbReference type="Proteomes" id="UP000596902"/>
    </source>
</evidence>